<organism evidence="2 3">
    <name type="scientific">Phocaeicola vulgatus</name>
    <name type="common">Bacteroides vulgatus</name>
    <dbReference type="NCBI Taxonomy" id="821"/>
    <lineage>
        <taxon>Bacteria</taxon>
        <taxon>Pseudomonadati</taxon>
        <taxon>Bacteroidota</taxon>
        <taxon>Bacteroidia</taxon>
        <taxon>Bacteroidales</taxon>
        <taxon>Bacteroidaceae</taxon>
        <taxon>Phocaeicola</taxon>
    </lineage>
</organism>
<dbReference type="PROSITE" id="PS51257">
    <property type="entry name" value="PROKAR_LIPOPROTEIN"/>
    <property type="match status" value="1"/>
</dbReference>
<evidence type="ECO:0000259" key="1">
    <source>
        <dbReference type="Pfam" id="PF14322"/>
    </source>
</evidence>
<sequence length="242" mass="27548">MNTHKYLFLGLFALSISSCNDFLDREPLDKITPESYFQTAEQLSTYALTQYNFKAHFGSGYDFGVYRDDNNTDVQVSSEGNLNRWAPGIQTVPDGDGGWTFGDIYKCNYFFDQVLPKYEGGMIQGNVADIKHYIGEMYMIRANCYFNYLKKFGDFPIIEHNIALDDKEALIKANERKPMTTVARFILSDLDKAIELMEQNASDDNKRNRLTKEAAYLLKSRVALYVGSWLNSFQGTAFVPGG</sequence>
<dbReference type="RefSeq" id="WP_315976957.1">
    <property type="nucleotide sequence ID" value="NZ_JAWDET010000002.1"/>
</dbReference>
<dbReference type="InterPro" id="IPR011990">
    <property type="entry name" value="TPR-like_helical_dom_sf"/>
</dbReference>
<dbReference type="AlphaFoldDB" id="A0AAE4I561"/>
<gene>
    <name evidence="2" type="ORF">RVH43_00215</name>
</gene>
<accession>A0AAE4I561</accession>
<feature type="non-terminal residue" evidence="2">
    <location>
        <position position="242"/>
    </location>
</feature>
<proteinExistence type="predicted"/>
<evidence type="ECO:0000313" key="2">
    <source>
        <dbReference type="EMBL" id="MDU0239098.1"/>
    </source>
</evidence>
<dbReference type="InterPro" id="IPR033985">
    <property type="entry name" value="SusD-like_N"/>
</dbReference>
<evidence type="ECO:0000313" key="3">
    <source>
        <dbReference type="Proteomes" id="UP001181239"/>
    </source>
</evidence>
<protein>
    <submittedName>
        <fullName evidence="2">RagB/SusD family nutrient uptake outer membrane protein</fullName>
    </submittedName>
</protein>
<feature type="domain" description="SusD-like N-terminal" evidence="1">
    <location>
        <begin position="21"/>
        <end position="224"/>
    </location>
</feature>
<dbReference type="Pfam" id="PF14322">
    <property type="entry name" value="SusD-like_3"/>
    <property type="match status" value="1"/>
</dbReference>
<dbReference type="Gene3D" id="1.25.40.390">
    <property type="match status" value="1"/>
</dbReference>
<name>A0AAE4I561_PHOVU</name>
<dbReference type="SUPFAM" id="SSF48452">
    <property type="entry name" value="TPR-like"/>
    <property type="match status" value="1"/>
</dbReference>
<comment type="caution">
    <text evidence="2">The sequence shown here is derived from an EMBL/GenBank/DDBJ whole genome shotgun (WGS) entry which is preliminary data.</text>
</comment>
<dbReference type="EMBL" id="JAWDET010000002">
    <property type="protein sequence ID" value="MDU0239098.1"/>
    <property type="molecule type" value="Genomic_DNA"/>
</dbReference>
<reference evidence="2" key="1">
    <citation type="submission" date="2023-10" db="EMBL/GenBank/DDBJ databases">
        <title>Genome of Potential pathogenic bacteria in Crohn's disease.</title>
        <authorList>
            <person name="Rodriguez-Palacios A."/>
        </authorList>
    </citation>
    <scope>NUCLEOTIDE SEQUENCE</scope>
    <source>
        <strain evidence="2">CavFT-hAR11</strain>
    </source>
</reference>
<dbReference type="Proteomes" id="UP001181239">
    <property type="component" value="Unassembled WGS sequence"/>
</dbReference>